<dbReference type="AlphaFoldDB" id="A0A4Z1HQ20"/>
<evidence type="ECO:0000313" key="3">
    <source>
        <dbReference type="Proteomes" id="UP000297452"/>
    </source>
</evidence>
<sequence length="117" mass="13528">MNQVPAFTSVRGSRDGKETTKGLSVIDDVENSVYLGQENKQVWLTWIVPFSNTVASNHQVRQNAYFETGQQPEQEHEQIEYEHNEAFMYDYASQCPSPNQTYPAYAMPYPHYPSWCV</sequence>
<organism evidence="2 3">
    <name type="scientific">Botryotinia narcissicola</name>
    <dbReference type="NCBI Taxonomy" id="278944"/>
    <lineage>
        <taxon>Eukaryota</taxon>
        <taxon>Fungi</taxon>
        <taxon>Dikarya</taxon>
        <taxon>Ascomycota</taxon>
        <taxon>Pezizomycotina</taxon>
        <taxon>Leotiomycetes</taxon>
        <taxon>Helotiales</taxon>
        <taxon>Sclerotiniaceae</taxon>
        <taxon>Botryotinia</taxon>
    </lineage>
</organism>
<proteinExistence type="predicted"/>
<evidence type="ECO:0000256" key="1">
    <source>
        <dbReference type="SAM" id="MobiDB-lite"/>
    </source>
</evidence>
<keyword evidence="3" id="KW-1185">Reference proteome</keyword>
<feature type="region of interest" description="Disordered" evidence="1">
    <location>
        <begin position="1"/>
        <end position="20"/>
    </location>
</feature>
<accession>A0A4Z1HQ20</accession>
<dbReference type="Proteomes" id="UP000297452">
    <property type="component" value="Unassembled WGS sequence"/>
</dbReference>
<name>A0A4Z1HQ20_9HELO</name>
<comment type="caution">
    <text evidence="2">The sequence shown here is derived from an EMBL/GenBank/DDBJ whole genome shotgun (WGS) entry which is preliminary data.</text>
</comment>
<evidence type="ECO:0000313" key="2">
    <source>
        <dbReference type="EMBL" id="TGO50841.1"/>
    </source>
</evidence>
<protein>
    <submittedName>
        <fullName evidence="2">Uncharacterized protein</fullName>
    </submittedName>
</protein>
<dbReference type="OrthoDB" id="3539335at2759"/>
<gene>
    <name evidence="2" type="ORF">BOTNAR_0377g00010</name>
</gene>
<dbReference type="EMBL" id="PQXJ01000377">
    <property type="protein sequence ID" value="TGO50841.1"/>
    <property type="molecule type" value="Genomic_DNA"/>
</dbReference>
<reference evidence="2 3" key="1">
    <citation type="submission" date="2017-12" db="EMBL/GenBank/DDBJ databases">
        <title>Comparative genomics of Botrytis spp.</title>
        <authorList>
            <person name="Valero-Jimenez C.A."/>
            <person name="Tapia P."/>
            <person name="Veloso J."/>
            <person name="Silva-Moreno E."/>
            <person name="Staats M."/>
            <person name="Valdes J.H."/>
            <person name="Van Kan J.A.L."/>
        </authorList>
    </citation>
    <scope>NUCLEOTIDE SEQUENCE [LARGE SCALE GENOMIC DNA]</scope>
    <source>
        <strain evidence="2 3">MUCL2120</strain>
    </source>
</reference>